<evidence type="ECO:0000256" key="1">
    <source>
        <dbReference type="ARBA" id="ARBA00022741"/>
    </source>
</evidence>
<dbReference type="Gene3D" id="3.40.50.300">
    <property type="entry name" value="P-loop containing nucleotide triphosphate hydrolases"/>
    <property type="match status" value="1"/>
</dbReference>
<feature type="domain" description="FtsK" evidence="4">
    <location>
        <begin position="178"/>
        <end position="365"/>
    </location>
</feature>
<keyword evidence="2 3" id="KW-0067">ATP-binding</keyword>
<dbReference type="SUPFAM" id="SSF52540">
    <property type="entry name" value="P-loop containing nucleoside triphosphate hydrolases"/>
    <property type="match status" value="1"/>
</dbReference>
<accession>A0ABN3T1L8</accession>
<protein>
    <submittedName>
        <fullName evidence="5">FtsK/SpoIIIE domain-containing protein</fullName>
    </submittedName>
</protein>
<dbReference type="EMBL" id="BAAATE010000031">
    <property type="protein sequence ID" value="GAA2690289.1"/>
    <property type="molecule type" value="Genomic_DNA"/>
</dbReference>
<evidence type="ECO:0000313" key="5">
    <source>
        <dbReference type="EMBL" id="GAA2690289.1"/>
    </source>
</evidence>
<dbReference type="InterPro" id="IPR002543">
    <property type="entry name" value="FtsK_dom"/>
</dbReference>
<evidence type="ECO:0000256" key="2">
    <source>
        <dbReference type="ARBA" id="ARBA00022840"/>
    </source>
</evidence>
<dbReference type="InterPro" id="IPR027417">
    <property type="entry name" value="P-loop_NTPase"/>
</dbReference>
<proteinExistence type="predicted"/>
<keyword evidence="6" id="KW-1185">Reference proteome</keyword>
<feature type="binding site" evidence="3">
    <location>
        <begin position="195"/>
        <end position="202"/>
    </location>
    <ligand>
        <name>ATP</name>
        <dbReference type="ChEBI" id="CHEBI:30616"/>
    </ligand>
</feature>
<dbReference type="Proteomes" id="UP001501666">
    <property type="component" value="Unassembled WGS sequence"/>
</dbReference>
<dbReference type="PANTHER" id="PTHR22683:SF41">
    <property type="entry name" value="DNA TRANSLOCASE FTSK"/>
    <property type="match status" value="1"/>
</dbReference>
<organism evidence="5 6">
    <name type="scientific">Nonomuraea recticatena</name>
    <dbReference type="NCBI Taxonomy" id="46178"/>
    <lineage>
        <taxon>Bacteria</taxon>
        <taxon>Bacillati</taxon>
        <taxon>Actinomycetota</taxon>
        <taxon>Actinomycetes</taxon>
        <taxon>Streptosporangiales</taxon>
        <taxon>Streptosporangiaceae</taxon>
        <taxon>Nonomuraea</taxon>
    </lineage>
</organism>
<dbReference type="PROSITE" id="PS50901">
    <property type="entry name" value="FTSK"/>
    <property type="match status" value="1"/>
</dbReference>
<dbReference type="RefSeq" id="WP_346154024.1">
    <property type="nucleotide sequence ID" value="NZ_BAAATE010000031.1"/>
</dbReference>
<evidence type="ECO:0000313" key="6">
    <source>
        <dbReference type="Proteomes" id="UP001501666"/>
    </source>
</evidence>
<name>A0ABN3T1L8_9ACTN</name>
<keyword evidence="1 3" id="KW-0547">Nucleotide-binding</keyword>
<reference evidence="5 6" key="1">
    <citation type="journal article" date="2019" name="Int. J. Syst. Evol. Microbiol.">
        <title>The Global Catalogue of Microorganisms (GCM) 10K type strain sequencing project: providing services to taxonomists for standard genome sequencing and annotation.</title>
        <authorList>
            <consortium name="The Broad Institute Genomics Platform"/>
            <consortium name="The Broad Institute Genome Sequencing Center for Infectious Disease"/>
            <person name="Wu L."/>
            <person name="Ma J."/>
        </authorList>
    </citation>
    <scope>NUCLEOTIDE SEQUENCE [LARGE SCALE GENOMIC DNA]</scope>
    <source>
        <strain evidence="5 6">JCM 6835</strain>
    </source>
</reference>
<dbReference type="PANTHER" id="PTHR22683">
    <property type="entry name" value="SPORULATION PROTEIN RELATED"/>
    <property type="match status" value="1"/>
</dbReference>
<comment type="caution">
    <text evidence="5">The sequence shown here is derived from an EMBL/GenBank/DDBJ whole genome shotgun (WGS) entry which is preliminary data.</text>
</comment>
<sequence>MSEPLALLTVLATVVVGLWAWRHYHYQSFWLALGFPLTAISVRASWRRVALGCGLTKKRQRWWFTLTPGAVASTGLVKVRRRFQRVAVDTKPFMWLPLPTRYGWRVTLWTLEGQIPGDYAEAAERLAHSWGVHAVRVSSDKPGRVRLAATMRDPLVKVDQLPPSPDLLKVTVGRLETGKPWVVDFRTVPHWLNTGATQSGKSNLANALIVGLAPQPVALVGFDLKGGVEFTPYAARLSALATSRAESVDLLSDLVGLMIDRMGLCRQAAARNIWQLPPAIRPVPVVVLVDELAELYLMADKSEKDEIAKTSTALLRVAQLGRAFGIYLFCCGQRIGSDLGPGVTALRAQCSGRICHRVNDPETATMTLGDLDPAALASARTIAAETPGVAIVASSDGQWYRARSFYVSEQSAEHAARTHAHLAPSWDEITAHLSEPVNA</sequence>
<evidence type="ECO:0000259" key="4">
    <source>
        <dbReference type="PROSITE" id="PS50901"/>
    </source>
</evidence>
<dbReference type="Pfam" id="PF01580">
    <property type="entry name" value="FtsK_SpoIIIE"/>
    <property type="match status" value="1"/>
</dbReference>
<dbReference type="InterPro" id="IPR050206">
    <property type="entry name" value="FtsK/SpoIIIE/SftA"/>
</dbReference>
<evidence type="ECO:0000256" key="3">
    <source>
        <dbReference type="PROSITE-ProRule" id="PRU00289"/>
    </source>
</evidence>
<gene>
    <name evidence="5" type="ORF">GCM10010412_079850</name>
</gene>